<gene>
    <name evidence="1" type="ORF">GHK48_27090</name>
</gene>
<name>A0A844AKZ9_RHIFR</name>
<reference evidence="1 2" key="1">
    <citation type="journal article" date="2013" name="Genome Biol.">
        <title>Comparative genomics of the core and accessory genomes of 48 Sinorhizobium strains comprising five genospecies.</title>
        <authorList>
            <person name="Sugawara M."/>
            <person name="Epstein B."/>
            <person name="Badgley B.D."/>
            <person name="Unno T."/>
            <person name="Xu L."/>
            <person name="Reese J."/>
            <person name="Gyaneshwar P."/>
            <person name="Denny R."/>
            <person name="Mudge J."/>
            <person name="Bharti A.K."/>
            <person name="Farmer A.D."/>
            <person name="May G.D."/>
            <person name="Woodward J.E."/>
            <person name="Medigue C."/>
            <person name="Vallenet D."/>
            <person name="Lajus A."/>
            <person name="Rouy Z."/>
            <person name="Martinez-Vaz B."/>
            <person name="Tiffin P."/>
            <person name="Young N.D."/>
            <person name="Sadowsky M.J."/>
        </authorList>
    </citation>
    <scope>NUCLEOTIDE SEQUENCE [LARGE SCALE GENOMIC DNA]</scope>
    <source>
        <strain evidence="1 2">USDA205</strain>
    </source>
</reference>
<protein>
    <submittedName>
        <fullName evidence="1">Uncharacterized protein</fullName>
    </submittedName>
</protein>
<sequence>MTLSQLEDWYVLGGKCAACTHKGFVDRWELARRVGKHAVIAALMPRLRCTACGNKGDNTWVTGRIKR</sequence>
<dbReference type="AlphaFoldDB" id="A0A844AKZ9"/>
<dbReference type="RefSeq" id="WP_060563466.1">
    <property type="nucleotide sequence ID" value="NZ_BJNI01000015.1"/>
</dbReference>
<evidence type="ECO:0000313" key="1">
    <source>
        <dbReference type="EMBL" id="MQX11810.1"/>
    </source>
</evidence>
<evidence type="ECO:0000313" key="2">
    <source>
        <dbReference type="Proteomes" id="UP000466694"/>
    </source>
</evidence>
<dbReference type="EMBL" id="WISZ01000197">
    <property type="protein sequence ID" value="MQX11810.1"/>
    <property type="molecule type" value="Genomic_DNA"/>
</dbReference>
<dbReference type="Proteomes" id="UP000466694">
    <property type="component" value="Unassembled WGS sequence"/>
</dbReference>
<proteinExistence type="predicted"/>
<comment type="caution">
    <text evidence="1">The sequence shown here is derived from an EMBL/GenBank/DDBJ whole genome shotgun (WGS) entry which is preliminary data.</text>
</comment>
<organism evidence="1 2">
    <name type="scientific">Rhizobium fredii</name>
    <name type="common">Sinorhizobium fredii</name>
    <dbReference type="NCBI Taxonomy" id="380"/>
    <lineage>
        <taxon>Bacteria</taxon>
        <taxon>Pseudomonadati</taxon>
        <taxon>Pseudomonadota</taxon>
        <taxon>Alphaproteobacteria</taxon>
        <taxon>Hyphomicrobiales</taxon>
        <taxon>Rhizobiaceae</taxon>
        <taxon>Sinorhizobium/Ensifer group</taxon>
        <taxon>Sinorhizobium</taxon>
    </lineage>
</organism>
<accession>A0A844AKZ9</accession>